<evidence type="ECO:0000256" key="1">
    <source>
        <dbReference type="SAM" id="Phobius"/>
    </source>
</evidence>
<comment type="caution">
    <text evidence="2">The sequence shown here is derived from an EMBL/GenBank/DDBJ whole genome shotgun (WGS) entry which is preliminary data.</text>
</comment>
<evidence type="ECO:0000313" key="2">
    <source>
        <dbReference type="EMBL" id="OGB90784.1"/>
    </source>
</evidence>
<accession>A0A1F4Q4C5</accession>
<feature type="transmembrane region" description="Helical" evidence="1">
    <location>
        <begin position="20"/>
        <end position="37"/>
    </location>
</feature>
<organism evidence="2 3">
    <name type="scientific">candidate division WOR-1 bacterium RIFCSPHIGHO2_01_FULL_53_15</name>
    <dbReference type="NCBI Taxonomy" id="1802564"/>
    <lineage>
        <taxon>Bacteria</taxon>
        <taxon>Bacillati</taxon>
        <taxon>Saganbacteria</taxon>
    </lineage>
</organism>
<dbReference type="Proteomes" id="UP000178724">
    <property type="component" value="Unassembled WGS sequence"/>
</dbReference>
<keyword evidence="1" id="KW-0472">Membrane</keyword>
<dbReference type="EMBL" id="METM01000004">
    <property type="protein sequence ID" value="OGB90784.1"/>
    <property type="molecule type" value="Genomic_DNA"/>
</dbReference>
<dbReference type="AlphaFoldDB" id="A0A1F4Q4C5"/>
<evidence type="ECO:0000313" key="3">
    <source>
        <dbReference type="Proteomes" id="UP000178724"/>
    </source>
</evidence>
<name>A0A1F4Q4C5_UNCSA</name>
<gene>
    <name evidence="2" type="ORF">A2625_07055</name>
</gene>
<proteinExistence type="predicted"/>
<keyword evidence="1" id="KW-0812">Transmembrane</keyword>
<protein>
    <recommendedName>
        <fullName evidence="4">DUF5658 domain-containing protein</fullName>
    </recommendedName>
</protein>
<sequence>MSEWGVRFIEFTNLSPVFKGGSVALVGLVALLFAFWMNKRWREPRKGGFLVFIGVAAFVALYGLFVLIFQPQWWKLPY</sequence>
<keyword evidence="1" id="KW-1133">Transmembrane helix</keyword>
<evidence type="ECO:0008006" key="4">
    <source>
        <dbReference type="Google" id="ProtNLM"/>
    </source>
</evidence>
<feature type="transmembrane region" description="Helical" evidence="1">
    <location>
        <begin position="49"/>
        <end position="69"/>
    </location>
</feature>
<reference evidence="2 3" key="1">
    <citation type="journal article" date="2016" name="Nat. Commun.">
        <title>Thousands of microbial genomes shed light on interconnected biogeochemical processes in an aquifer system.</title>
        <authorList>
            <person name="Anantharaman K."/>
            <person name="Brown C.T."/>
            <person name="Hug L.A."/>
            <person name="Sharon I."/>
            <person name="Castelle C.J."/>
            <person name="Probst A.J."/>
            <person name="Thomas B.C."/>
            <person name="Singh A."/>
            <person name="Wilkins M.J."/>
            <person name="Karaoz U."/>
            <person name="Brodie E.L."/>
            <person name="Williams K.H."/>
            <person name="Hubbard S.S."/>
            <person name="Banfield J.F."/>
        </authorList>
    </citation>
    <scope>NUCLEOTIDE SEQUENCE [LARGE SCALE GENOMIC DNA]</scope>
</reference>